<feature type="signal peptide" evidence="1">
    <location>
        <begin position="1"/>
        <end position="18"/>
    </location>
</feature>
<protein>
    <submittedName>
        <fullName evidence="4">Uncharacterized protein LOC109505414</fullName>
    </submittedName>
</protein>
<dbReference type="InParanoid" id="A0A6J0PEB8"/>
<dbReference type="InterPro" id="IPR013103">
    <property type="entry name" value="RVT_2"/>
</dbReference>
<feature type="chain" id="PRO_5026811828" evidence="1">
    <location>
        <begin position="19"/>
        <end position="125"/>
    </location>
</feature>
<name>A0A6J0PEB8_ELAGV</name>
<keyword evidence="3" id="KW-1185">Reference proteome</keyword>
<proteinExistence type="predicted"/>
<keyword evidence="1" id="KW-0732">Signal</keyword>
<dbReference type="OrthoDB" id="1919845at2759"/>
<feature type="domain" description="Reverse transcriptase Ty1/copia-type" evidence="2">
    <location>
        <begin position="3"/>
        <end position="83"/>
    </location>
</feature>
<reference evidence="4" key="1">
    <citation type="submission" date="2025-08" db="UniProtKB">
        <authorList>
            <consortium name="RefSeq"/>
        </authorList>
    </citation>
    <scope>IDENTIFICATION</scope>
</reference>
<dbReference type="Pfam" id="PF07727">
    <property type="entry name" value="RVT_2"/>
    <property type="match status" value="1"/>
</dbReference>
<accession>A0A6J0PEB8</accession>
<evidence type="ECO:0000313" key="3">
    <source>
        <dbReference type="Proteomes" id="UP000504607"/>
    </source>
</evidence>
<evidence type="ECO:0000313" key="4">
    <source>
        <dbReference type="RefSeq" id="XP_019703460.1"/>
    </source>
</evidence>
<dbReference type="AlphaFoldDB" id="A0A6J0PEB8"/>
<dbReference type="RefSeq" id="XP_019703460.1">
    <property type="nucleotide sequence ID" value="XM_019847901.1"/>
</dbReference>
<evidence type="ECO:0000256" key="1">
    <source>
        <dbReference type="SAM" id="SignalP"/>
    </source>
</evidence>
<dbReference type="Proteomes" id="UP000504607">
    <property type="component" value="Unplaced"/>
</dbReference>
<feature type="non-terminal residue" evidence="4">
    <location>
        <position position="125"/>
    </location>
</feature>
<sequence length="125" mass="13848">MVLLLIYVDDIILTGTSGAPFTSLLVDLSRKFVVKDLDPLHYFFGIEAVSNSYGLHLTQSKYIHDVLTHCAILDCKPLCTPIVAGSYLSLFDGDLFDNPSLYRSVVGSLQYLTVTKLDIAYVVNQ</sequence>
<organism evidence="3 4">
    <name type="scientific">Elaeis guineensis var. tenera</name>
    <name type="common">Oil palm</name>
    <dbReference type="NCBI Taxonomy" id="51953"/>
    <lineage>
        <taxon>Eukaryota</taxon>
        <taxon>Viridiplantae</taxon>
        <taxon>Streptophyta</taxon>
        <taxon>Embryophyta</taxon>
        <taxon>Tracheophyta</taxon>
        <taxon>Spermatophyta</taxon>
        <taxon>Magnoliopsida</taxon>
        <taxon>Liliopsida</taxon>
        <taxon>Arecaceae</taxon>
        <taxon>Arecoideae</taxon>
        <taxon>Cocoseae</taxon>
        <taxon>Elaeidinae</taxon>
        <taxon>Elaeis</taxon>
    </lineage>
</organism>
<gene>
    <name evidence="4" type="primary">LOC109505414</name>
</gene>
<evidence type="ECO:0000259" key="2">
    <source>
        <dbReference type="Pfam" id="PF07727"/>
    </source>
</evidence>